<dbReference type="EMBL" id="LAZR01011999">
    <property type="protein sequence ID" value="KKM48161.1"/>
    <property type="molecule type" value="Genomic_DNA"/>
</dbReference>
<reference evidence="5" key="1">
    <citation type="journal article" date="2015" name="Nature">
        <title>Complex archaea that bridge the gap between prokaryotes and eukaryotes.</title>
        <authorList>
            <person name="Spang A."/>
            <person name="Saw J.H."/>
            <person name="Jorgensen S.L."/>
            <person name="Zaremba-Niedzwiedzka K."/>
            <person name="Martijn J."/>
            <person name="Lind A.E."/>
            <person name="van Eijk R."/>
            <person name="Schleper C."/>
            <person name="Guy L."/>
            <person name="Ettema T.J."/>
        </authorList>
    </citation>
    <scope>NUCLEOTIDE SEQUENCE</scope>
</reference>
<dbReference type="SMART" id="SM00797">
    <property type="entry name" value="AHS2"/>
    <property type="match status" value="1"/>
</dbReference>
<keyword evidence="3" id="KW-0067">ATP-binding</keyword>
<dbReference type="AlphaFoldDB" id="A0A0F9L4Q8"/>
<dbReference type="PANTHER" id="PTHR43309">
    <property type="entry name" value="5-OXOPROLINASE SUBUNIT C"/>
    <property type="match status" value="1"/>
</dbReference>
<evidence type="ECO:0000259" key="4">
    <source>
        <dbReference type="SMART" id="SM00797"/>
    </source>
</evidence>
<protein>
    <recommendedName>
        <fullName evidence="4">Carboxyltransferase domain-containing protein</fullName>
    </recommendedName>
</protein>
<feature type="domain" description="Carboxyltransferase" evidence="4">
    <location>
        <begin position="25"/>
        <end position="304"/>
    </location>
</feature>
<keyword evidence="1" id="KW-0547">Nucleotide-binding</keyword>
<gene>
    <name evidence="5" type="ORF">LCGC14_1557910</name>
</gene>
<evidence type="ECO:0000313" key="5">
    <source>
        <dbReference type="EMBL" id="KKM48161.1"/>
    </source>
</evidence>
<dbReference type="PANTHER" id="PTHR43309:SF3">
    <property type="entry name" value="5-OXOPROLINASE SUBUNIT C"/>
    <property type="match status" value="1"/>
</dbReference>
<dbReference type="NCBIfam" id="TIGR00724">
    <property type="entry name" value="urea_amlyse_rel"/>
    <property type="match status" value="1"/>
</dbReference>
<dbReference type="InterPro" id="IPR052708">
    <property type="entry name" value="PxpC"/>
</dbReference>
<sequence>MTTFLVLAPGSYTTVQDNGRYGYQQMGVPVSGALDLFSFRIANLLVGNPEECAVLEISITGPRLAVLKEADVSLTGADMGAKLNNKPVEPWTSFRVTPGDVLAFYQVRSGCRAYMAVTGGVDTPVIMGSRSTYAGGQFGGYHGRSLKKGDILKRGRGRLLDAPRRLCSAHRPRYLSEIVLRAIAGPQDFYFREGFEIFFQSVFNVSTRSDRMGYRLQGPEIFQREDMPKSIISEPSMPGGIQISPDRQPIILLVEQTMGGYAKIATVISTDIPKVAQATPGDTIVFEEVSLETAHALYHEQQKRIQDIEEKLSHH</sequence>
<proteinExistence type="predicted"/>
<dbReference type="Pfam" id="PF02626">
    <property type="entry name" value="CT_A_B"/>
    <property type="match status" value="1"/>
</dbReference>
<dbReference type="InterPro" id="IPR003778">
    <property type="entry name" value="CT_A_B"/>
</dbReference>
<dbReference type="InterPro" id="IPR029000">
    <property type="entry name" value="Cyclophilin-like_dom_sf"/>
</dbReference>
<dbReference type="SUPFAM" id="SSF50891">
    <property type="entry name" value="Cyclophilin-like"/>
    <property type="match status" value="1"/>
</dbReference>
<keyword evidence="2" id="KW-0378">Hydrolase</keyword>
<accession>A0A0F9L4Q8</accession>
<dbReference type="Gene3D" id="2.40.100.10">
    <property type="entry name" value="Cyclophilin-like"/>
    <property type="match status" value="1"/>
</dbReference>
<evidence type="ECO:0000256" key="1">
    <source>
        <dbReference type="ARBA" id="ARBA00022741"/>
    </source>
</evidence>
<evidence type="ECO:0000256" key="3">
    <source>
        <dbReference type="ARBA" id="ARBA00022840"/>
    </source>
</evidence>
<dbReference type="GO" id="GO:0016787">
    <property type="term" value="F:hydrolase activity"/>
    <property type="evidence" value="ECO:0007669"/>
    <property type="project" value="UniProtKB-KW"/>
</dbReference>
<dbReference type="GO" id="GO:0005524">
    <property type="term" value="F:ATP binding"/>
    <property type="evidence" value="ECO:0007669"/>
    <property type="project" value="UniProtKB-KW"/>
</dbReference>
<evidence type="ECO:0000256" key="2">
    <source>
        <dbReference type="ARBA" id="ARBA00022801"/>
    </source>
</evidence>
<name>A0A0F9L4Q8_9ZZZZ</name>
<organism evidence="5">
    <name type="scientific">marine sediment metagenome</name>
    <dbReference type="NCBI Taxonomy" id="412755"/>
    <lineage>
        <taxon>unclassified sequences</taxon>
        <taxon>metagenomes</taxon>
        <taxon>ecological metagenomes</taxon>
    </lineage>
</organism>
<comment type="caution">
    <text evidence="5">The sequence shown here is derived from an EMBL/GenBank/DDBJ whole genome shotgun (WGS) entry which is preliminary data.</text>
</comment>